<dbReference type="EMBL" id="UINC01026375">
    <property type="protein sequence ID" value="SVB03709.1"/>
    <property type="molecule type" value="Genomic_DNA"/>
</dbReference>
<feature type="domain" description="Glycosyl transferase family 1" evidence="1">
    <location>
        <begin position="175"/>
        <end position="326"/>
    </location>
</feature>
<dbReference type="InterPro" id="IPR001296">
    <property type="entry name" value="Glyco_trans_1"/>
</dbReference>
<dbReference type="GO" id="GO:0016757">
    <property type="term" value="F:glycosyltransferase activity"/>
    <property type="evidence" value="ECO:0007669"/>
    <property type="project" value="InterPro"/>
</dbReference>
<evidence type="ECO:0000259" key="1">
    <source>
        <dbReference type="Pfam" id="PF00534"/>
    </source>
</evidence>
<dbReference type="PANTHER" id="PTHR45947:SF3">
    <property type="entry name" value="SULFOQUINOVOSYL TRANSFERASE SQD2"/>
    <property type="match status" value="1"/>
</dbReference>
<feature type="non-terminal residue" evidence="2">
    <location>
        <position position="331"/>
    </location>
</feature>
<dbReference type="SUPFAM" id="SSF53756">
    <property type="entry name" value="UDP-Glycosyltransferase/glycogen phosphorylase"/>
    <property type="match status" value="1"/>
</dbReference>
<gene>
    <name evidence="2" type="ORF">METZ01_LOCUS156563</name>
</gene>
<dbReference type="InterPro" id="IPR050194">
    <property type="entry name" value="Glycosyltransferase_grp1"/>
</dbReference>
<accession>A0A382AQM3</accession>
<dbReference type="PANTHER" id="PTHR45947">
    <property type="entry name" value="SULFOQUINOVOSYL TRANSFERASE SQD2"/>
    <property type="match status" value="1"/>
</dbReference>
<dbReference type="CDD" id="cd03801">
    <property type="entry name" value="GT4_PimA-like"/>
    <property type="match status" value="1"/>
</dbReference>
<name>A0A382AQM3_9ZZZZ</name>
<proteinExistence type="predicted"/>
<dbReference type="Gene3D" id="3.40.50.2000">
    <property type="entry name" value="Glycogen Phosphorylase B"/>
    <property type="match status" value="2"/>
</dbReference>
<reference evidence="2" key="1">
    <citation type="submission" date="2018-05" db="EMBL/GenBank/DDBJ databases">
        <authorList>
            <person name="Lanie J.A."/>
            <person name="Ng W.-L."/>
            <person name="Kazmierczak K.M."/>
            <person name="Andrzejewski T.M."/>
            <person name="Davidsen T.M."/>
            <person name="Wayne K.J."/>
            <person name="Tettelin H."/>
            <person name="Glass J.I."/>
            <person name="Rusch D."/>
            <person name="Podicherti R."/>
            <person name="Tsui H.-C.T."/>
            <person name="Winkler M.E."/>
        </authorList>
    </citation>
    <scope>NUCLEOTIDE SEQUENCE</scope>
</reference>
<organism evidence="2">
    <name type="scientific">marine metagenome</name>
    <dbReference type="NCBI Taxonomy" id="408172"/>
    <lineage>
        <taxon>unclassified sequences</taxon>
        <taxon>metagenomes</taxon>
        <taxon>ecological metagenomes</taxon>
    </lineage>
</organism>
<dbReference type="AlphaFoldDB" id="A0A382AQM3"/>
<evidence type="ECO:0000313" key="2">
    <source>
        <dbReference type="EMBL" id="SVB03709.1"/>
    </source>
</evidence>
<sequence length="331" mass="36476">MANVWVDEGHQVDFLSGHVAHKQLGALAPKCGLLSSDNYFDATAHMDQSWRHFPAYARRCLSALRLPKKGYDIIYATCPFVVETYCARKIAGRLGVPWVIKIQHVLSTQAQRTGLINRLLLWGETKSAKWANRDAAKIFCLSPPVSRDYKVLEEQLGLEASDTETIGSSINLDQFSVLPESEKKYDVVFLGRMHLLKGVFDLPDVWAQVRIGCPEATLTVIGEGPHRGAVMAQFAERGLMDGVRFVGSVPEGEKNRLLSEARIGLSLSSEEGWGLAVNEYLACGLSVVAYDLPVFHEVFPDLLQLVPLGEKALAAQTVLELLANPDICEEG</sequence>
<protein>
    <recommendedName>
        <fullName evidence="1">Glycosyl transferase family 1 domain-containing protein</fullName>
    </recommendedName>
</protein>
<dbReference type="Pfam" id="PF00534">
    <property type="entry name" value="Glycos_transf_1"/>
    <property type="match status" value="1"/>
</dbReference>